<dbReference type="PANTHER" id="PTHR31818">
    <property type="entry name" value="O-FUCOSYLTRANSFERASE 16"/>
    <property type="match status" value="1"/>
</dbReference>
<dbReference type="EMBL" id="JADGMS010000001">
    <property type="protein sequence ID" value="KAF9689891.1"/>
    <property type="molecule type" value="Genomic_DNA"/>
</dbReference>
<comment type="similarity">
    <text evidence="1">Belongs to the glycosyltransferase GT106 family.</text>
</comment>
<protein>
    <recommendedName>
        <fullName evidence="6">O-fucosyltransferase family protein</fullName>
    </recommendedName>
</protein>
<dbReference type="GO" id="GO:0016757">
    <property type="term" value="F:glycosyltransferase activity"/>
    <property type="evidence" value="ECO:0007669"/>
    <property type="project" value="UniProtKB-KW"/>
</dbReference>
<reference evidence="7 8" key="1">
    <citation type="submission" date="2020-10" db="EMBL/GenBank/DDBJ databases">
        <title>Plant Genome Project.</title>
        <authorList>
            <person name="Zhang R.-G."/>
        </authorList>
    </citation>
    <scope>NUCLEOTIDE SEQUENCE [LARGE SCALE GENOMIC DNA]</scope>
    <source>
        <strain evidence="7">FAFU-HL-1</strain>
        <tissue evidence="7">Leaf</tissue>
    </source>
</reference>
<evidence type="ECO:0000256" key="5">
    <source>
        <dbReference type="ARBA" id="ARBA00023277"/>
    </source>
</evidence>
<evidence type="ECO:0000256" key="1">
    <source>
        <dbReference type="ARBA" id="ARBA00007737"/>
    </source>
</evidence>
<evidence type="ECO:0000256" key="3">
    <source>
        <dbReference type="ARBA" id="ARBA00022679"/>
    </source>
</evidence>
<evidence type="ECO:0000256" key="6">
    <source>
        <dbReference type="ARBA" id="ARBA00030350"/>
    </source>
</evidence>
<dbReference type="OrthoDB" id="993347at2759"/>
<dbReference type="Proteomes" id="UP000657918">
    <property type="component" value="Unassembled WGS sequence"/>
</dbReference>
<keyword evidence="4" id="KW-0294">Fucose metabolism</keyword>
<proteinExistence type="inferred from homology"/>
<gene>
    <name evidence="7" type="ORF">SADUNF_Sadunf01G0139500</name>
</gene>
<keyword evidence="8" id="KW-1185">Reference proteome</keyword>
<keyword evidence="2" id="KW-0328">Glycosyltransferase</keyword>
<sequence length="208" mass="23632">MGNITCKKKMDLSPHGERELGKCPLTPRDIGLMLRALGFANNRYLCVASGEIYGGEETLRPLRELFPSFYTKEMLAVEEMKPFLPFSSRPAANDYIVCDESDVSVTNNKRYAGHKRTIRLNAKKLSSLFIARDQMDWDTFSRKVKASQRGFLGEPDEVRPGRGDFLEYPSCICERPFTDDENSKGDDRLSARIPMKIKCLLSFSDQSL</sequence>
<evidence type="ECO:0000313" key="8">
    <source>
        <dbReference type="Proteomes" id="UP000657918"/>
    </source>
</evidence>
<dbReference type="GO" id="GO:0006004">
    <property type="term" value="P:fucose metabolic process"/>
    <property type="evidence" value="ECO:0007669"/>
    <property type="project" value="UniProtKB-KW"/>
</dbReference>
<dbReference type="InterPro" id="IPR019378">
    <property type="entry name" value="GDP-Fuc_O-FucTrfase"/>
</dbReference>
<organism evidence="7 8">
    <name type="scientific">Salix dunnii</name>
    <dbReference type="NCBI Taxonomy" id="1413687"/>
    <lineage>
        <taxon>Eukaryota</taxon>
        <taxon>Viridiplantae</taxon>
        <taxon>Streptophyta</taxon>
        <taxon>Embryophyta</taxon>
        <taxon>Tracheophyta</taxon>
        <taxon>Spermatophyta</taxon>
        <taxon>Magnoliopsida</taxon>
        <taxon>eudicotyledons</taxon>
        <taxon>Gunneridae</taxon>
        <taxon>Pentapetalae</taxon>
        <taxon>rosids</taxon>
        <taxon>fabids</taxon>
        <taxon>Malpighiales</taxon>
        <taxon>Salicaceae</taxon>
        <taxon>Saliceae</taxon>
        <taxon>Salix</taxon>
    </lineage>
</organism>
<keyword evidence="3" id="KW-0808">Transferase</keyword>
<keyword evidence="5" id="KW-0119">Carbohydrate metabolism</keyword>
<dbReference type="PANTHER" id="PTHR31818:SF3">
    <property type="entry name" value="O-FUCOSYLTRANSFERASE 29"/>
    <property type="match status" value="1"/>
</dbReference>
<accession>A0A835NBG1</accession>
<name>A0A835NBG1_9ROSI</name>
<evidence type="ECO:0000256" key="2">
    <source>
        <dbReference type="ARBA" id="ARBA00022676"/>
    </source>
</evidence>
<evidence type="ECO:0000256" key="4">
    <source>
        <dbReference type="ARBA" id="ARBA00023253"/>
    </source>
</evidence>
<comment type="caution">
    <text evidence="7">The sequence shown here is derived from an EMBL/GenBank/DDBJ whole genome shotgun (WGS) entry which is preliminary data.</text>
</comment>
<evidence type="ECO:0000313" key="7">
    <source>
        <dbReference type="EMBL" id="KAF9689891.1"/>
    </source>
</evidence>
<dbReference type="Pfam" id="PF10250">
    <property type="entry name" value="O-FucT"/>
    <property type="match status" value="1"/>
</dbReference>
<dbReference type="AlphaFoldDB" id="A0A835NBG1"/>